<dbReference type="InterPro" id="IPR017969">
    <property type="entry name" value="Heavy-metal-associated_CS"/>
</dbReference>
<evidence type="ECO:0000313" key="3">
    <source>
        <dbReference type="EMBL" id="PPE04509.1"/>
    </source>
</evidence>
<dbReference type="RefSeq" id="WP_104205658.1">
    <property type="nucleotide sequence ID" value="NZ_PHND01000001.1"/>
</dbReference>
<comment type="caution">
    <text evidence="3">The sequence shown here is derived from an EMBL/GenBank/DDBJ whole genome shotgun (WGS) entry which is preliminary data.</text>
</comment>
<dbReference type="PROSITE" id="PS01047">
    <property type="entry name" value="HMA_1"/>
    <property type="match status" value="1"/>
</dbReference>
<keyword evidence="1" id="KW-0479">Metal-binding</keyword>
<dbReference type="CDD" id="cd00371">
    <property type="entry name" value="HMA"/>
    <property type="match status" value="1"/>
</dbReference>
<dbReference type="Pfam" id="PF00403">
    <property type="entry name" value="HMA"/>
    <property type="match status" value="1"/>
</dbReference>
<dbReference type="Proteomes" id="UP000239010">
    <property type="component" value="Unassembled WGS sequence"/>
</dbReference>
<dbReference type="AlphaFoldDB" id="A0A8E2QYB3"/>
<dbReference type="InterPro" id="IPR036163">
    <property type="entry name" value="HMA_dom_sf"/>
</dbReference>
<dbReference type="PROSITE" id="PS50846">
    <property type="entry name" value="HMA_2"/>
    <property type="match status" value="1"/>
</dbReference>
<reference evidence="3 4" key="1">
    <citation type="submission" date="2017-11" db="EMBL/GenBank/DDBJ databases">
        <title>Genome sequence of Entomoplasma ellychniae ELCN-1 (ATCC 43707).</title>
        <authorList>
            <person name="Lo W.-S."/>
            <person name="Gasparich G.E."/>
            <person name="Kuo C.-H."/>
        </authorList>
    </citation>
    <scope>NUCLEOTIDE SEQUENCE [LARGE SCALE GENOMIC DNA]</scope>
    <source>
        <strain evidence="3 4">ELCN-1</strain>
    </source>
</reference>
<sequence length="73" mass="8196">MAKTVLLHVDSLECASCVSSVGKSLRNNFIKDYTVSLREKEIEVVYDENETNAKEIRKILKKSGYKGTIVSES</sequence>
<dbReference type="SUPFAM" id="SSF55008">
    <property type="entry name" value="HMA, heavy metal-associated domain"/>
    <property type="match status" value="1"/>
</dbReference>
<keyword evidence="4" id="KW-1185">Reference proteome</keyword>
<evidence type="ECO:0000313" key="4">
    <source>
        <dbReference type="Proteomes" id="UP000239010"/>
    </source>
</evidence>
<protein>
    <recommendedName>
        <fullName evidence="2">HMA domain-containing protein</fullName>
    </recommendedName>
</protein>
<dbReference type="InterPro" id="IPR006121">
    <property type="entry name" value="HMA_dom"/>
</dbReference>
<organism evidence="3 4">
    <name type="scientific">Entomoplasma ellychniae</name>
    <dbReference type="NCBI Taxonomy" id="2114"/>
    <lineage>
        <taxon>Bacteria</taxon>
        <taxon>Bacillati</taxon>
        <taxon>Mycoplasmatota</taxon>
        <taxon>Mollicutes</taxon>
        <taxon>Entomoplasmatales</taxon>
        <taxon>Entomoplasmataceae</taxon>
        <taxon>Entomoplasma</taxon>
    </lineage>
</organism>
<gene>
    <name evidence="3" type="ORF">EELLY_v1c01890</name>
</gene>
<accession>A0A8E2QYB3</accession>
<name>A0A8E2QYB3_9MOLU</name>
<evidence type="ECO:0000256" key="1">
    <source>
        <dbReference type="ARBA" id="ARBA00022723"/>
    </source>
</evidence>
<proteinExistence type="predicted"/>
<feature type="domain" description="HMA" evidence="2">
    <location>
        <begin position="3"/>
        <end position="68"/>
    </location>
</feature>
<dbReference type="GO" id="GO:0046872">
    <property type="term" value="F:metal ion binding"/>
    <property type="evidence" value="ECO:0007669"/>
    <property type="project" value="UniProtKB-KW"/>
</dbReference>
<dbReference type="Gene3D" id="3.30.70.100">
    <property type="match status" value="1"/>
</dbReference>
<dbReference type="EMBL" id="PHND01000001">
    <property type="protein sequence ID" value="PPE04509.1"/>
    <property type="molecule type" value="Genomic_DNA"/>
</dbReference>
<evidence type="ECO:0000259" key="2">
    <source>
        <dbReference type="PROSITE" id="PS50846"/>
    </source>
</evidence>